<feature type="transmembrane region" description="Helical" evidence="1">
    <location>
        <begin position="6"/>
        <end position="26"/>
    </location>
</feature>
<evidence type="ECO:0000313" key="2">
    <source>
        <dbReference type="EMBL" id="KAK7169065.1"/>
    </source>
</evidence>
<keyword evidence="1" id="KW-1133">Transmembrane helix</keyword>
<proteinExistence type="predicted"/>
<gene>
    <name evidence="2" type="ORF">R3I93_005152</name>
</gene>
<sequence length="48" mass="5413">MCDLQVSIYFGGYILIIPYCLTIIIGDIGETLKPSLHTLHFLGKQLIF</sequence>
<keyword evidence="3" id="KW-1185">Reference proteome</keyword>
<reference evidence="2 3" key="1">
    <citation type="submission" date="2024-02" db="EMBL/GenBank/DDBJ databases">
        <title>Chromosome-level genome assembly of the Eurasian Minnow (Phoxinus phoxinus).</title>
        <authorList>
            <person name="Oriowo T.O."/>
            <person name="Martin S."/>
            <person name="Stange M."/>
            <person name="Chrysostomakis Y."/>
            <person name="Brown T."/>
            <person name="Winkler S."/>
            <person name="Kukowka S."/>
            <person name="Myers E.W."/>
            <person name="Bohne A."/>
        </authorList>
    </citation>
    <scope>NUCLEOTIDE SEQUENCE [LARGE SCALE GENOMIC DNA]</scope>
    <source>
        <strain evidence="2">ZFMK-TIS-60720</strain>
        <tissue evidence="2">Whole Organism</tissue>
    </source>
</reference>
<name>A0AAN9DAD3_9TELE</name>
<evidence type="ECO:0000313" key="3">
    <source>
        <dbReference type="Proteomes" id="UP001364617"/>
    </source>
</evidence>
<organism evidence="2 3">
    <name type="scientific">Phoxinus phoxinus</name>
    <name type="common">Eurasian minnow</name>
    <dbReference type="NCBI Taxonomy" id="58324"/>
    <lineage>
        <taxon>Eukaryota</taxon>
        <taxon>Metazoa</taxon>
        <taxon>Chordata</taxon>
        <taxon>Craniata</taxon>
        <taxon>Vertebrata</taxon>
        <taxon>Euteleostomi</taxon>
        <taxon>Actinopterygii</taxon>
        <taxon>Neopterygii</taxon>
        <taxon>Teleostei</taxon>
        <taxon>Ostariophysi</taxon>
        <taxon>Cypriniformes</taxon>
        <taxon>Leuciscidae</taxon>
        <taxon>Phoxininae</taxon>
        <taxon>Phoxinus</taxon>
    </lineage>
</organism>
<dbReference type="Proteomes" id="UP001364617">
    <property type="component" value="Unassembled WGS sequence"/>
</dbReference>
<comment type="caution">
    <text evidence="2">The sequence shown here is derived from an EMBL/GenBank/DDBJ whole genome shotgun (WGS) entry which is preliminary data.</text>
</comment>
<dbReference type="EMBL" id="JAYKXH010000005">
    <property type="protein sequence ID" value="KAK7169065.1"/>
    <property type="molecule type" value="Genomic_DNA"/>
</dbReference>
<protein>
    <submittedName>
        <fullName evidence="2">Uncharacterized protein</fullName>
    </submittedName>
</protein>
<keyword evidence="1" id="KW-0812">Transmembrane</keyword>
<dbReference type="AlphaFoldDB" id="A0AAN9DAD3"/>
<keyword evidence="1" id="KW-0472">Membrane</keyword>
<accession>A0AAN9DAD3</accession>
<evidence type="ECO:0000256" key="1">
    <source>
        <dbReference type="SAM" id="Phobius"/>
    </source>
</evidence>